<reference evidence="1 2" key="1">
    <citation type="submission" date="2020-09" db="EMBL/GenBank/DDBJ databases">
        <title>Draft Genome Sequences of Oil-Oxidizing Bacteria Halomonas titanicae, Marinobacter lutaoensis, and Virgibacillus halodenitrificans Isolated from Highly Saline Environments.</title>
        <authorList>
            <person name="Grouzdev D.S."/>
            <person name="Sokolova D.S."/>
            <person name="Semenova E.M."/>
            <person name="Borzenkov I.A."/>
            <person name="Bidzhieva S.K."/>
            <person name="Poltaraus A.B."/>
            <person name="Nazina T.N."/>
        </authorList>
    </citation>
    <scope>NUCLEOTIDE SEQUENCE [LARGE SCALE GENOMIC DNA]</scope>
    <source>
        <strain evidence="1 2">VKM B-3472D</strain>
    </source>
</reference>
<gene>
    <name evidence="1" type="ORF">IC602_14135</name>
</gene>
<dbReference type="EMBL" id="JACWEZ010000009">
    <property type="protein sequence ID" value="MBD1223739.1"/>
    <property type="molecule type" value="Genomic_DNA"/>
</dbReference>
<keyword evidence="2" id="KW-1185">Reference proteome</keyword>
<organism evidence="1 2">
    <name type="scientific">Virgibacillus halodenitrificans</name>
    <name type="common">Bacillus halodenitrificans</name>
    <dbReference type="NCBI Taxonomy" id="1482"/>
    <lineage>
        <taxon>Bacteria</taxon>
        <taxon>Bacillati</taxon>
        <taxon>Bacillota</taxon>
        <taxon>Bacilli</taxon>
        <taxon>Bacillales</taxon>
        <taxon>Bacillaceae</taxon>
        <taxon>Virgibacillus</taxon>
    </lineage>
</organism>
<comment type="caution">
    <text evidence="1">The sequence shown here is derived from an EMBL/GenBank/DDBJ whole genome shotgun (WGS) entry which is preliminary data.</text>
</comment>
<protein>
    <submittedName>
        <fullName evidence="1">DUF1259 domain-containing protein</fullName>
    </submittedName>
</protein>
<dbReference type="InterPro" id="IPR011094">
    <property type="entry name" value="Uncharacterised_LppY/LpqO"/>
</dbReference>
<accession>A0ABR7VP90</accession>
<name>A0ABR7VP90_VIRHA</name>
<dbReference type="Proteomes" id="UP000621631">
    <property type="component" value="Unassembled WGS sequence"/>
</dbReference>
<evidence type="ECO:0000313" key="2">
    <source>
        <dbReference type="Proteomes" id="UP000621631"/>
    </source>
</evidence>
<sequence>MENFQYICQQYAQIFNGKPKIKDGACTADIGRNLNVTVFGRTSKSILTAEITFESMDANGNALNLAEVAVLQEELPLFVDNLAKNNLTVSAIHNHWIFTNPSVLYVHAQSIEHPITFAQKFANAFSVLKEK</sequence>
<proteinExistence type="predicted"/>
<dbReference type="Pfam" id="PF07485">
    <property type="entry name" value="DUF1529"/>
    <property type="match status" value="1"/>
</dbReference>
<evidence type="ECO:0000313" key="1">
    <source>
        <dbReference type="EMBL" id="MBD1223739.1"/>
    </source>
</evidence>
<dbReference type="RefSeq" id="WP_189778739.1">
    <property type="nucleotide sequence ID" value="NZ_JACWEZ010000009.1"/>
</dbReference>